<dbReference type="GO" id="GO:0007340">
    <property type="term" value="P:acrosome reaction"/>
    <property type="evidence" value="ECO:0007669"/>
    <property type="project" value="TreeGrafter"/>
</dbReference>
<dbReference type="InterPro" id="IPR040028">
    <property type="entry name" value="IFTAP"/>
</dbReference>
<dbReference type="GO" id="GO:0120160">
    <property type="term" value="F:intraciliary transport particle A binding"/>
    <property type="evidence" value="ECO:0007669"/>
    <property type="project" value="TreeGrafter"/>
</dbReference>
<dbReference type="Proteomes" id="UP000770717">
    <property type="component" value="Unassembled WGS sequence"/>
</dbReference>
<dbReference type="PANTHER" id="PTHR35543:SF1">
    <property type="entry name" value="INTRAFLAGELLAR TRANSPORT-ASSOCIATED PROTEIN"/>
    <property type="match status" value="1"/>
</dbReference>
<organism evidence="2 3">
    <name type="scientific">Eleutherodactylus coqui</name>
    <name type="common">Puerto Rican coqui</name>
    <dbReference type="NCBI Taxonomy" id="57060"/>
    <lineage>
        <taxon>Eukaryota</taxon>
        <taxon>Metazoa</taxon>
        <taxon>Chordata</taxon>
        <taxon>Craniata</taxon>
        <taxon>Vertebrata</taxon>
        <taxon>Euteleostomi</taxon>
        <taxon>Amphibia</taxon>
        <taxon>Batrachia</taxon>
        <taxon>Anura</taxon>
        <taxon>Neobatrachia</taxon>
        <taxon>Hyloidea</taxon>
        <taxon>Eleutherodactylidae</taxon>
        <taxon>Eleutherodactylinae</taxon>
        <taxon>Eleutherodactylus</taxon>
        <taxon>Eleutherodactylus</taxon>
    </lineage>
</organism>
<evidence type="ECO:0000313" key="2">
    <source>
        <dbReference type="EMBL" id="KAG9468570.1"/>
    </source>
</evidence>
<name>A0A8J6EGJ6_ELECQ</name>
<protein>
    <submittedName>
        <fullName evidence="2">Uncharacterized protein</fullName>
    </submittedName>
</protein>
<sequence>MPSSDGTSPAMSEEEMASSVISRFISIPEQTYEEFLSSFTSLPRGTDKPHSPVTLDGPQMQKIPTTQQTQDAVDVTNQQEEPEQLTICEGTTVGTGHSLTYPGRVQVDNYFNSSDIDPDSDNDETSPSVLLFPGESDLELAGGNKPIVRSTCLQIHTSSGVESTAEKHLSDTIQAFSLDPSFDYDRGVLTSKLSEKEINFLRLRGLQKVEEIARKT</sequence>
<dbReference type="Pfam" id="PF17722">
    <property type="entry name" value="IFTAP"/>
    <property type="match status" value="1"/>
</dbReference>
<accession>A0A8J6EGJ6</accession>
<dbReference type="GO" id="GO:0005829">
    <property type="term" value="C:cytosol"/>
    <property type="evidence" value="ECO:0007669"/>
    <property type="project" value="TreeGrafter"/>
</dbReference>
<dbReference type="EMBL" id="WNTK01000824">
    <property type="protein sequence ID" value="KAG9468570.1"/>
    <property type="molecule type" value="Genomic_DNA"/>
</dbReference>
<dbReference type="GO" id="GO:0007283">
    <property type="term" value="P:spermatogenesis"/>
    <property type="evidence" value="ECO:0007669"/>
    <property type="project" value="TreeGrafter"/>
</dbReference>
<evidence type="ECO:0000313" key="3">
    <source>
        <dbReference type="Proteomes" id="UP000770717"/>
    </source>
</evidence>
<keyword evidence="3" id="KW-1185">Reference proteome</keyword>
<feature type="region of interest" description="Disordered" evidence="1">
    <location>
        <begin position="40"/>
        <end position="70"/>
    </location>
</feature>
<dbReference type="OrthoDB" id="10057631at2759"/>
<evidence type="ECO:0000256" key="1">
    <source>
        <dbReference type="SAM" id="MobiDB-lite"/>
    </source>
</evidence>
<dbReference type="PANTHER" id="PTHR35543">
    <property type="entry name" value="PROTEIN C11ORF74"/>
    <property type="match status" value="1"/>
</dbReference>
<gene>
    <name evidence="2" type="ORF">GDO78_022459</name>
</gene>
<dbReference type="GO" id="GO:0097731">
    <property type="term" value="C:9+0 non-motile cilium"/>
    <property type="evidence" value="ECO:0007669"/>
    <property type="project" value="TreeGrafter"/>
</dbReference>
<reference evidence="2" key="1">
    <citation type="thesis" date="2020" institute="ProQuest LLC" country="789 East Eisenhower Parkway, Ann Arbor, MI, USA">
        <title>Comparative Genomics and Chromosome Evolution.</title>
        <authorList>
            <person name="Mudd A.B."/>
        </authorList>
    </citation>
    <scope>NUCLEOTIDE SEQUENCE</scope>
    <source>
        <strain evidence="2">HN-11 Male</strain>
        <tissue evidence="2">Kidney and liver</tissue>
    </source>
</reference>
<proteinExistence type="predicted"/>
<comment type="caution">
    <text evidence="2">The sequence shown here is derived from an EMBL/GenBank/DDBJ whole genome shotgun (WGS) entry which is preliminary data.</text>
</comment>
<dbReference type="AlphaFoldDB" id="A0A8J6EGJ6"/>